<feature type="compositionally biased region" description="Basic and acidic residues" evidence="2">
    <location>
        <begin position="25"/>
        <end position="37"/>
    </location>
</feature>
<proteinExistence type="predicted"/>
<keyword evidence="1" id="KW-0175">Coiled coil</keyword>
<feature type="coiled-coil region" evidence="1">
    <location>
        <begin position="200"/>
        <end position="325"/>
    </location>
</feature>
<gene>
    <name evidence="3" type="ORF">SCF082_LOCUS17656</name>
</gene>
<reference evidence="3 4" key="1">
    <citation type="submission" date="2024-02" db="EMBL/GenBank/DDBJ databases">
        <authorList>
            <person name="Chen Y."/>
            <person name="Shah S."/>
            <person name="Dougan E. K."/>
            <person name="Thang M."/>
            <person name="Chan C."/>
        </authorList>
    </citation>
    <scope>NUCLEOTIDE SEQUENCE [LARGE SCALE GENOMIC DNA]</scope>
</reference>
<evidence type="ECO:0000256" key="2">
    <source>
        <dbReference type="SAM" id="MobiDB-lite"/>
    </source>
</evidence>
<evidence type="ECO:0000313" key="4">
    <source>
        <dbReference type="Proteomes" id="UP001642464"/>
    </source>
</evidence>
<comment type="caution">
    <text evidence="3">The sequence shown here is derived from an EMBL/GenBank/DDBJ whole genome shotgun (WGS) entry which is preliminary data.</text>
</comment>
<accession>A0ABP0KJG1</accession>
<dbReference type="Proteomes" id="UP001642464">
    <property type="component" value="Unassembled WGS sequence"/>
</dbReference>
<feature type="region of interest" description="Disordered" evidence="2">
    <location>
        <begin position="340"/>
        <end position="363"/>
    </location>
</feature>
<name>A0ABP0KJG1_9DINO</name>
<keyword evidence="4" id="KW-1185">Reference proteome</keyword>
<sequence length="363" mass="41746">MATLSGTLRRTIVQQALFAGLGHAAEEEKHQEEDVQTHKRKMGDAAANEDVDLSQGRLTDIQDGFAFDKLKTLLKHDRERMEALTEATLPKAGELEPSAWETSTLEATLDNKILHRQKMYEEWKALRRRQGEKLPPASFSSKPMRRLRTGDDDKNPADVDLLKTSRSVSVQVNTTQDRVEELLLQLWLAKEYRNKVEFVNQALRRENHMWRARFREASRQTVHLQRAKDTIGMLEEEVEGQQQQTTNVRAVAETNGAKLRAAAERIEDLETEIRRLKRSNDEARSKAQKEREALEDELDATARKLARSEEVAKRSQRDFRQLQKRVGAVKEALRADDQALQDKYGSVRKHRETTPQPLHLLSS</sequence>
<evidence type="ECO:0000256" key="1">
    <source>
        <dbReference type="SAM" id="Coils"/>
    </source>
</evidence>
<protein>
    <submittedName>
        <fullName evidence="3">Uncharacterized protein</fullName>
    </submittedName>
</protein>
<feature type="region of interest" description="Disordered" evidence="2">
    <location>
        <begin position="131"/>
        <end position="156"/>
    </location>
</feature>
<dbReference type="EMBL" id="CAXAMM010011687">
    <property type="protein sequence ID" value="CAK9026781.1"/>
    <property type="molecule type" value="Genomic_DNA"/>
</dbReference>
<organism evidence="3 4">
    <name type="scientific">Durusdinium trenchii</name>
    <dbReference type="NCBI Taxonomy" id="1381693"/>
    <lineage>
        <taxon>Eukaryota</taxon>
        <taxon>Sar</taxon>
        <taxon>Alveolata</taxon>
        <taxon>Dinophyceae</taxon>
        <taxon>Suessiales</taxon>
        <taxon>Symbiodiniaceae</taxon>
        <taxon>Durusdinium</taxon>
    </lineage>
</organism>
<evidence type="ECO:0000313" key="3">
    <source>
        <dbReference type="EMBL" id="CAK9026781.1"/>
    </source>
</evidence>
<feature type="region of interest" description="Disordered" evidence="2">
    <location>
        <begin position="25"/>
        <end position="48"/>
    </location>
</feature>